<dbReference type="SUPFAM" id="SSF55874">
    <property type="entry name" value="ATPase domain of HSP90 chaperone/DNA topoisomerase II/histidine kinase"/>
    <property type="match status" value="1"/>
</dbReference>
<dbReference type="RefSeq" id="WP_223469971.1">
    <property type="nucleotide sequence ID" value="NZ_JAFBIL020000008.1"/>
</dbReference>
<comment type="caution">
    <text evidence="3">The sequence shown here is derived from an EMBL/GenBank/DDBJ whole genome shotgun (WGS) entry which is preliminary data.</text>
</comment>
<accession>A0ABS7SUA3</accession>
<dbReference type="SMART" id="SM00387">
    <property type="entry name" value="HATPase_c"/>
    <property type="match status" value="1"/>
</dbReference>
<feature type="transmembrane region" description="Helical" evidence="1">
    <location>
        <begin position="23"/>
        <end position="41"/>
    </location>
</feature>
<reference evidence="3 4" key="1">
    <citation type="submission" date="2021-08" db="EMBL/GenBank/DDBJ databases">
        <title>Massilia sp. R798.</title>
        <authorList>
            <person name="Baek J.H."/>
            <person name="Jung H.S."/>
            <person name="Kim K.R."/>
            <person name="Jeon C.O."/>
        </authorList>
    </citation>
    <scope>NUCLEOTIDE SEQUENCE [LARGE SCALE GENOMIC DNA]</scope>
    <source>
        <strain evidence="3 4">R798</strain>
    </source>
</reference>
<gene>
    <name evidence="3" type="ORF">I4X03_019800</name>
</gene>
<keyword evidence="1" id="KW-0472">Membrane</keyword>
<feature type="transmembrane region" description="Helical" evidence="1">
    <location>
        <begin position="121"/>
        <end position="143"/>
    </location>
</feature>
<feature type="transmembrane region" description="Helical" evidence="1">
    <location>
        <begin position="47"/>
        <end position="65"/>
    </location>
</feature>
<dbReference type="PANTHER" id="PTHR34220">
    <property type="entry name" value="SENSOR HISTIDINE KINASE YPDA"/>
    <property type="match status" value="1"/>
</dbReference>
<dbReference type="Proteomes" id="UP000809349">
    <property type="component" value="Unassembled WGS sequence"/>
</dbReference>
<feature type="transmembrane region" description="Helical" evidence="1">
    <location>
        <begin position="86"/>
        <end position="109"/>
    </location>
</feature>
<protein>
    <submittedName>
        <fullName evidence="3">Histidine kinase</fullName>
    </submittedName>
</protein>
<dbReference type="PANTHER" id="PTHR34220:SF9">
    <property type="entry name" value="SIGNAL TRANSDUCTION HISTIDINE KINASE INTERNAL REGION DOMAIN-CONTAINING PROTEIN"/>
    <property type="match status" value="1"/>
</dbReference>
<proteinExistence type="predicted"/>
<dbReference type="InterPro" id="IPR010559">
    <property type="entry name" value="Sig_transdc_His_kin_internal"/>
</dbReference>
<evidence type="ECO:0000313" key="3">
    <source>
        <dbReference type="EMBL" id="MBZ2209517.1"/>
    </source>
</evidence>
<keyword evidence="4" id="KW-1185">Reference proteome</keyword>
<keyword evidence="3" id="KW-0418">Kinase</keyword>
<dbReference type="Pfam" id="PF02518">
    <property type="entry name" value="HATPase_c"/>
    <property type="match status" value="1"/>
</dbReference>
<dbReference type="InterPro" id="IPR036890">
    <property type="entry name" value="HATPase_C_sf"/>
</dbReference>
<feature type="domain" description="Histidine kinase/HSP90-like ATPase" evidence="2">
    <location>
        <begin position="266"/>
        <end position="364"/>
    </location>
</feature>
<keyword evidence="3" id="KW-0808">Transferase</keyword>
<evidence type="ECO:0000256" key="1">
    <source>
        <dbReference type="SAM" id="Phobius"/>
    </source>
</evidence>
<keyword evidence="1" id="KW-1133">Transmembrane helix</keyword>
<dbReference type="Gene3D" id="3.30.565.10">
    <property type="entry name" value="Histidine kinase-like ATPase, C-terminal domain"/>
    <property type="match status" value="1"/>
</dbReference>
<dbReference type="InterPro" id="IPR050640">
    <property type="entry name" value="Bact_2-comp_sensor_kinase"/>
</dbReference>
<dbReference type="EMBL" id="JAFBIL020000008">
    <property type="protein sequence ID" value="MBZ2209517.1"/>
    <property type="molecule type" value="Genomic_DNA"/>
</dbReference>
<evidence type="ECO:0000313" key="4">
    <source>
        <dbReference type="Proteomes" id="UP000809349"/>
    </source>
</evidence>
<sequence length="365" mass="39648">MSPSIESLAIKPRAPMRRLLDELRIALVIGAMAALVITLVVGRPESLFEQLVFSISIAVIGFSMVNGPRIWLLDHPRRKPLSWPALIALMAFAAPVAHYSGLVLGSLLFGFKIPGIADYPTLPRVSMIVFTFLGLIMMTAIVIHRERLRRVEQEHHQARLRAEVIERTALQAQLRLLQAQIEPHMLFNTLANLQGLIALDPGRASEMLDQLIQYLRATLGASRSESTTLAQEFAAMEAYLGLMKVRMGARLSYRLSLPPELRGARVPPMLLQPLVENAIVHGLEPAIDGGAVDIGATAENGVLQLSVRDSGCGLTGAPASRGGGIGVATTRERLHVLYGERAAVVIEAALPQGTLARLHFPLEST</sequence>
<keyword evidence="1" id="KW-0812">Transmembrane</keyword>
<dbReference type="InterPro" id="IPR003594">
    <property type="entry name" value="HATPase_dom"/>
</dbReference>
<evidence type="ECO:0000259" key="2">
    <source>
        <dbReference type="SMART" id="SM00387"/>
    </source>
</evidence>
<dbReference type="Pfam" id="PF06580">
    <property type="entry name" value="His_kinase"/>
    <property type="match status" value="1"/>
</dbReference>
<organism evidence="3 4">
    <name type="scientific">Massilia soli</name>
    <dbReference type="NCBI Taxonomy" id="2792854"/>
    <lineage>
        <taxon>Bacteria</taxon>
        <taxon>Pseudomonadati</taxon>
        <taxon>Pseudomonadota</taxon>
        <taxon>Betaproteobacteria</taxon>
        <taxon>Burkholderiales</taxon>
        <taxon>Oxalobacteraceae</taxon>
        <taxon>Telluria group</taxon>
        <taxon>Massilia</taxon>
    </lineage>
</organism>
<name>A0ABS7SUA3_9BURK</name>
<dbReference type="GO" id="GO:0016301">
    <property type="term" value="F:kinase activity"/>
    <property type="evidence" value="ECO:0007669"/>
    <property type="project" value="UniProtKB-KW"/>
</dbReference>